<reference evidence="1" key="1">
    <citation type="submission" date="2017-05" db="UniProtKB">
        <authorList>
            <consortium name="EnsemblMetazoa"/>
        </authorList>
    </citation>
    <scope>IDENTIFICATION</scope>
</reference>
<name>A0A1X7TNA3_AMPQE</name>
<evidence type="ECO:0000313" key="1">
    <source>
        <dbReference type="EnsemblMetazoa" id="Aqu2.1.16275_001"/>
    </source>
</evidence>
<dbReference type="InParanoid" id="A0A1X7TNA3"/>
<dbReference type="AlphaFoldDB" id="A0A1X7TNA3"/>
<accession>A0A1X7TNA3</accession>
<dbReference type="EnsemblMetazoa" id="Aqu2.1.16275_001">
    <property type="protein sequence ID" value="Aqu2.1.16275_001"/>
    <property type="gene ID" value="Aqu2.1.16275"/>
</dbReference>
<proteinExistence type="predicted"/>
<protein>
    <submittedName>
        <fullName evidence="1">Uncharacterized protein</fullName>
    </submittedName>
</protein>
<sequence length="59" mass="6886">MRYEGKLKYFKGSGNFKTIRCTLAKRHQKWVTYHLQTRSMFTSECTQGPILLTAVADLM</sequence>
<organism evidence="1">
    <name type="scientific">Amphimedon queenslandica</name>
    <name type="common">Sponge</name>
    <dbReference type="NCBI Taxonomy" id="400682"/>
    <lineage>
        <taxon>Eukaryota</taxon>
        <taxon>Metazoa</taxon>
        <taxon>Porifera</taxon>
        <taxon>Demospongiae</taxon>
        <taxon>Heteroscleromorpha</taxon>
        <taxon>Haplosclerida</taxon>
        <taxon>Niphatidae</taxon>
        <taxon>Amphimedon</taxon>
    </lineage>
</organism>